<evidence type="ECO:0000313" key="2">
    <source>
        <dbReference type="EnsemblPlants" id="Ma08_p12790.1"/>
    </source>
</evidence>
<protein>
    <submittedName>
        <fullName evidence="2">Uncharacterized protein</fullName>
    </submittedName>
</protein>
<dbReference type="EnsemblPlants" id="Ma08_t12790.1">
    <property type="protein sequence ID" value="Ma08_p12790.1"/>
    <property type="gene ID" value="Ma08_g12790"/>
</dbReference>
<name>A0A804K5Y6_MUSAM</name>
<accession>A0A804K5Y6</accession>
<reference evidence="2" key="1">
    <citation type="submission" date="2021-05" db="UniProtKB">
        <authorList>
            <consortium name="EnsemblPlants"/>
        </authorList>
    </citation>
    <scope>IDENTIFICATION</scope>
    <source>
        <strain evidence="2">subsp. malaccensis</strain>
    </source>
</reference>
<proteinExistence type="predicted"/>
<dbReference type="AlphaFoldDB" id="A0A804K5Y6"/>
<organism evidence="2 3">
    <name type="scientific">Musa acuminata subsp. malaccensis</name>
    <name type="common">Wild banana</name>
    <name type="synonym">Musa malaccensis</name>
    <dbReference type="NCBI Taxonomy" id="214687"/>
    <lineage>
        <taxon>Eukaryota</taxon>
        <taxon>Viridiplantae</taxon>
        <taxon>Streptophyta</taxon>
        <taxon>Embryophyta</taxon>
        <taxon>Tracheophyta</taxon>
        <taxon>Spermatophyta</taxon>
        <taxon>Magnoliopsida</taxon>
        <taxon>Liliopsida</taxon>
        <taxon>Zingiberales</taxon>
        <taxon>Musaceae</taxon>
        <taxon>Musa</taxon>
    </lineage>
</organism>
<keyword evidence="3" id="KW-1185">Reference proteome</keyword>
<feature type="region of interest" description="Disordered" evidence="1">
    <location>
        <begin position="28"/>
        <end position="47"/>
    </location>
</feature>
<sequence>MEKVVGLGMAKVVALMAEGTGRAEEAVEVEASAQGPTRRTVGGTRSPQPLCILDRMKL</sequence>
<dbReference type="InParanoid" id="A0A804K5Y6"/>
<evidence type="ECO:0000256" key="1">
    <source>
        <dbReference type="SAM" id="MobiDB-lite"/>
    </source>
</evidence>
<evidence type="ECO:0000313" key="3">
    <source>
        <dbReference type="Proteomes" id="UP000012960"/>
    </source>
</evidence>
<dbReference type="Gramene" id="Ma08_t12790.1">
    <property type="protein sequence ID" value="Ma08_p12790.1"/>
    <property type="gene ID" value="Ma08_g12790"/>
</dbReference>
<dbReference type="Proteomes" id="UP000012960">
    <property type="component" value="Unplaced"/>
</dbReference>